<dbReference type="AlphaFoldDB" id="A0AAD8USN1"/>
<dbReference type="Proteomes" id="UP001230268">
    <property type="component" value="Unassembled WGS sequence"/>
</dbReference>
<organism evidence="1 2">
    <name type="scientific">Babesia gibsoni</name>
    <dbReference type="NCBI Taxonomy" id="33632"/>
    <lineage>
        <taxon>Eukaryota</taxon>
        <taxon>Sar</taxon>
        <taxon>Alveolata</taxon>
        <taxon>Apicomplexa</taxon>
        <taxon>Aconoidasida</taxon>
        <taxon>Piroplasmida</taxon>
        <taxon>Babesiidae</taxon>
        <taxon>Babesia</taxon>
    </lineage>
</organism>
<evidence type="ECO:0000313" key="2">
    <source>
        <dbReference type="Proteomes" id="UP001230268"/>
    </source>
</evidence>
<name>A0AAD8USN1_BABGI</name>
<dbReference type="EMBL" id="JAVEPI010000001">
    <property type="protein sequence ID" value="KAK1445045.1"/>
    <property type="molecule type" value="Genomic_DNA"/>
</dbReference>
<protein>
    <submittedName>
        <fullName evidence="1">Uncharacterized protein</fullName>
    </submittedName>
</protein>
<keyword evidence="2" id="KW-1185">Reference proteome</keyword>
<accession>A0AAD8USN1</accession>
<comment type="caution">
    <text evidence="1">The sequence shown here is derived from an EMBL/GenBank/DDBJ whole genome shotgun (WGS) entry which is preliminary data.</text>
</comment>
<reference evidence="1" key="1">
    <citation type="submission" date="2023-08" db="EMBL/GenBank/DDBJ databases">
        <title>Draft sequence of the Babesia gibsoni genome.</title>
        <authorList>
            <person name="Yamagishi J.Y."/>
            <person name="Xuan X.X."/>
        </authorList>
    </citation>
    <scope>NUCLEOTIDE SEQUENCE</scope>
    <source>
        <strain evidence="1">Azabu</strain>
    </source>
</reference>
<proteinExistence type="predicted"/>
<gene>
    <name evidence="1" type="ORF">BgAZ_109510</name>
</gene>
<sequence length="134" mass="15546">MATADPASSTASSVAKARRLRQKNIVKLHSKIERRKVEVKKTIKLLKQYKVQTVKHLERGQMDIVDRQNDVNLLIAEYKNECRNLAYEDYKDIQEFYLWAKAEIVQCSQCALENMPVEDNRGIVEAINNIIKHC</sequence>
<evidence type="ECO:0000313" key="1">
    <source>
        <dbReference type="EMBL" id="KAK1445045.1"/>
    </source>
</evidence>